<organism evidence="2 3">
    <name type="scientific">Gossypium darwinii</name>
    <name type="common">Darwin's cotton</name>
    <name type="synonym">Gossypium barbadense var. darwinii</name>
    <dbReference type="NCBI Taxonomy" id="34276"/>
    <lineage>
        <taxon>Eukaryota</taxon>
        <taxon>Viridiplantae</taxon>
        <taxon>Streptophyta</taxon>
        <taxon>Embryophyta</taxon>
        <taxon>Tracheophyta</taxon>
        <taxon>Spermatophyta</taxon>
        <taxon>Magnoliopsida</taxon>
        <taxon>eudicotyledons</taxon>
        <taxon>Gunneridae</taxon>
        <taxon>Pentapetalae</taxon>
        <taxon>rosids</taxon>
        <taxon>malvids</taxon>
        <taxon>Malvales</taxon>
        <taxon>Malvaceae</taxon>
        <taxon>Malvoideae</taxon>
        <taxon>Gossypium</taxon>
    </lineage>
</organism>
<dbReference type="EMBL" id="CM017689">
    <property type="protein sequence ID" value="TYH27192.1"/>
    <property type="molecule type" value="Genomic_DNA"/>
</dbReference>
<keyword evidence="1" id="KW-0812">Transmembrane</keyword>
<sequence length="60" mass="7135">MGVILRLRIGWQLWTSGHILFWFSTMDFTGFSCYFGHSGLFLSFGYFWIFYNLFKSLGSF</sequence>
<name>A0A5D2HAD9_GOSDA</name>
<evidence type="ECO:0000313" key="3">
    <source>
        <dbReference type="Proteomes" id="UP000323506"/>
    </source>
</evidence>
<evidence type="ECO:0000313" key="2">
    <source>
        <dbReference type="EMBL" id="TYH27191.1"/>
    </source>
</evidence>
<evidence type="ECO:0000256" key="1">
    <source>
        <dbReference type="SAM" id="Phobius"/>
    </source>
</evidence>
<gene>
    <name evidence="2" type="ORF">ES288_A02G049900v1</name>
</gene>
<keyword evidence="3" id="KW-1185">Reference proteome</keyword>
<keyword evidence="1" id="KW-1133">Transmembrane helix</keyword>
<reference evidence="2 3" key="1">
    <citation type="submission" date="2019-06" db="EMBL/GenBank/DDBJ databases">
        <title>WGS assembly of Gossypium darwinii.</title>
        <authorList>
            <person name="Chen Z.J."/>
            <person name="Sreedasyam A."/>
            <person name="Ando A."/>
            <person name="Song Q."/>
            <person name="De L."/>
            <person name="Hulse-Kemp A."/>
            <person name="Ding M."/>
            <person name="Ye W."/>
            <person name="Kirkbride R."/>
            <person name="Jenkins J."/>
            <person name="Plott C."/>
            <person name="Lovell J."/>
            <person name="Lin Y.-M."/>
            <person name="Vaughn R."/>
            <person name="Liu B."/>
            <person name="Li W."/>
            <person name="Simpson S."/>
            <person name="Scheffler B."/>
            <person name="Saski C."/>
            <person name="Grover C."/>
            <person name="Hu G."/>
            <person name="Conover J."/>
            <person name="Carlson J."/>
            <person name="Shu S."/>
            <person name="Boston L."/>
            <person name="Williams M."/>
            <person name="Peterson D."/>
            <person name="Mcgee K."/>
            <person name="Jones D."/>
            <person name="Wendel J."/>
            <person name="Stelly D."/>
            <person name="Grimwood J."/>
            <person name="Schmutz J."/>
        </authorList>
    </citation>
    <scope>NUCLEOTIDE SEQUENCE [LARGE SCALE GENOMIC DNA]</scope>
    <source>
        <strain evidence="2">1808015.09</strain>
    </source>
</reference>
<dbReference type="AlphaFoldDB" id="A0A5D2HAD9"/>
<accession>A0A5D2HAD9</accession>
<protein>
    <submittedName>
        <fullName evidence="2">Uncharacterized protein</fullName>
    </submittedName>
</protein>
<dbReference type="EMBL" id="CM017689">
    <property type="protein sequence ID" value="TYH27191.1"/>
    <property type="molecule type" value="Genomic_DNA"/>
</dbReference>
<keyword evidence="1" id="KW-0472">Membrane</keyword>
<proteinExistence type="predicted"/>
<feature type="transmembrane region" description="Helical" evidence="1">
    <location>
        <begin position="34"/>
        <end position="54"/>
    </location>
</feature>
<dbReference type="Proteomes" id="UP000323506">
    <property type="component" value="Chromosome A02"/>
</dbReference>